<protein>
    <submittedName>
        <fullName evidence="2">TGS domain-containing protein</fullName>
    </submittedName>
</protein>
<dbReference type="PROSITE" id="PS51880">
    <property type="entry name" value="TGS"/>
    <property type="match status" value="1"/>
</dbReference>
<proteinExistence type="predicted"/>
<reference evidence="2" key="1">
    <citation type="submission" date="2020-07" db="EMBL/GenBank/DDBJ databases">
        <title>Huge and variable diversity of episymbiotic CPR bacteria and DPANN archaea in groundwater ecosystems.</title>
        <authorList>
            <person name="He C.Y."/>
            <person name="Keren R."/>
            <person name="Whittaker M."/>
            <person name="Farag I.F."/>
            <person name="Doudna J."/>
            <person name="Cate J.H.D."/>
            <person name="Banfield J.F."/>
        </authorList>
    </citation>
    <scope>NUCLEOTIDE SEQUENCE</scope>
    <source>
        <strain evidence="2">NC_groundwater_672_Ag_B-0.1um_62_36</strain>
    </source>
</reference>
<dbReference type="SUPFAM" id="SSF52540">
    <property type="entry name" value="P-loop containing nucleoside triphosphate hydrolases"/>
    <property type="match status" value="1"/>
</dbReference>
<dbReference type="InterPro" id="IPR045001">
    <property type="entry name" value="DRG"/>
</dbReference>
<dbReference type="Pfam" id="PF01926">
    <property type="entry name" value="MMR_HSR1"/>
    <property type="match status" value="1"/>
</dbReference>
<name>A0A932CQ16_UNCTE</name>
<dbReference type="InterPro" id="IPR006073">
    <property type="entry name" value="GTP-bd"/>
</dbReference>
<dbReference type="GO" id="GO:0005525">
    <property type="term" value="F:GTP binding"/>
    <property type="evidence" value="ECO:0007669"/>
    <property type="project" value="InterPro"/>
</dbReference>
<dbReference type="CDD" id="cd01666">
    <property type="entry name" value="TGS_DRG"/>
    <property type="match status" value="1"/>
</dbReference>
<dbReference type="Gene3D" id="3.10.20.30">
    <property type="match status" value="1"/>
</dbReference>
<dbReference type="AlphaFoldDB" id="A0A932CQ16"/>
<evidence type="ECO:0000313" key="3">
    <source>
        <dbReference type="Proteomes" id="UP000769766"/>
    </source>
</evidence>
<accession>A0A932CQ16</accession>
<evidence type="ECO:0000313" key="2">
    <source>
        <dbReference type="EMBL" id="MBI2877353.1"/>
    </source>
</evidence>
<dbReference type="InterPro" id="IPR004095">
    <property type="entry name" value="TGS"/>
</dbReference>
<dbReference type="Pfam" id="PF02824">
    <property type="entry name" value="TGS"/>
    <property type="match status" value="1"/>
</dbReference>
<feature type="domain" description="TGS" evidence="1">
    <location>
        <begin position="253"/>
        <end position="327"/>
    </location>
</feature>
<organism evidence="2 3">
    <name type="scientific">Tectimicrobiota bacterium</name>
    <dbReference type="NCBI Taxonomy" id="2528274"/>
    <lineage>
        <taxon>Bacteria</taxon>
        <taxon>Pseudomonadati</taxon>
        <taxon>Nitrospinota/Tectimicrobiota group</taxon>
        <taxon>Candidatus Tectimicrobiota</taxon>
    </lineage>
</organism>
<evidence type="ECO:0000259" key="1">
    <source>
        <dbReference type="PROSITE" id="PS51880"/>
    </source>
</evidence>
<dbReference type="Gene3D" id="3.40.50.300">
    <property type="entry name" value="P-loop containing nucleotide triphosphate hydrolases"/>
    <property type="match status" value="1"/>
</dbReference>
<dbReference type="Proteomes" id="UP000769766">
    <property type="component" value="Unassembled WGS sequence"/>
</dbReference>
<dbReference type="InterPro" id="IPR012676">
    <property type="entry name" value="TGS-like"/>
</dbReference>
<comment type="caution">
    <text evidence="2">The sequence shown here is derived from an EMBL/GenBank/DDBJ whole genome shotgun (WGS) entry which is preliminary data.</text>
</comment>
<dbReference type="InterPro" id="IPR027417">
    <property type="entry name" value="P-loop_NTPase"/>
</dbReference>
<sequence>MPANLPPQYFEVERRYREAKSPQEKLRLLEELLAIIPKHKGTEHLQGDLRRRISKLKAESQRKKGATTVGYGFHVEREGAGQGMLVGPPNTGKSLLLASLTNATPEVADYPFTTRRPLPGMMPFENVQIQLVDLPPLSPDFTEPWLSSALRGADLLLLVIDLGQEDVLEQVEQVKEGLARWKIVLGRADEDRAEGVVARKALLVGNKLDAPGAGERYELLREIYGEELPMVAVSALQGRELEELKRAIYKALEVIRIYTKPPGKEPDLSNPTVLKQGSTIEDVAASVHQEFVHRLKYARVWGKGSFEGQRVHRNSVVQEGDIVELHV</sequence>
<dbReference type="InterPro" id="IPR012675">
    <property type="entry name" value="Beta-grasp_dom_sf"/>
</dbReference>
<dbReference type="PRINTS" id="PR00326">
    <property type="entry name" value="GTP1OBG"/>
</dbReference>
<dbReference type="EMBL" id="JACPRF010000330">
    <property type="protein sequence ID" value="MBI2877353.1"/>
    <property type="molecule type" value="Genomic_DNA"/>
</dbReference>
<dbReference type="Gene3D" id="6.10.140.1070">
    <property type="match status" value="1"/>
</dbReference>
<dbReference type="SUPFAM" id="SSF81271">
    <property type="entry name" value="TGS-like"/>
    <property type="match status" value="1"/>
</dbReference>
<dbReference type="GO" id="GO:0003924">
    <property type="term" value="F:GTPase activity"/>
    <property type="evidence" value="ECO:0007669"/>
    <property type="project" value="InterPro"/>
</dbReference>
<gene>
    <name evidence="2" type="ORF">HYY20_10770</name>
</gene>
<dbReference type="PANTHER" id="PTHR43127">
    <property type="entry name" value="DEVELOPMENTALLY-REGULATED GTP-BINDING PROTEIN 2"/>
    <property type="match status" value="1"/>
</dbReference>